<organism evidence="2 3">
    <name type="scientific">Zasmidium cellare ATCC 36951</name>
    <dbReference type="NCBI Taxonomy" id="1080233"/>
    <lineage>
        <taxon>Eukaryota</taxon>
        <taxon>Fungi</taxon>
        <taxon>Dikarya</taxon>
        <taxon>Ascomycota</taxon>
        <taxon>Pezizomycotina</taxon>
        <taxon>Dothideomycetes</taxon>
        <taxon>Dothideomycetidae</taxon>
        <taxon>Mycosphaerellales</taxon>
        <taxon>Mycosphaerellaceae</taxon>
        <taxon>Zasmidium</taxon>
    </lineage>
</organism>
<feature type="compositionally biased region" description="Polar residues" evidence="1">
    <location>
        <begin position="35"/>
        <end position="46"/>
    </location>
</feature>
<dbReference type="AlphaFoldDB" id="A0A6A6CIM4"/>
<gene>
    <name evidence="2" type="ORF">M409DRAFT_54655</name>
</gene>
<protein>
    <submittedName>
        <fullName evidence="2">Uncharacterized protein</fullName>
    </submittedName>
</protein>
<feature type="region of interest" description="Disordered" evidence="1">
    <location>
        <begin position="21"/>
        <end position="55"/>
    </location>
</feature>
<reference evidence="2" key="1">
    <citation type="journal article" date="2020" name="Stud. Mycol.">
        <title>101 Dothideomycetes genomes: a test case for predicting lifestyles and emergence of pathogens.</title>
        <authorList>
            <person name="Haridas S."/>
            <person name="Albert R."/>
            <person name="Binder M."/>
            <person name="Bloem J."/>
            <person name="Labutti K."/>
            <person name="Salamov A."/>
            <person name="Andreopoulos B."/>
            <person name="Baker S."/>
            <person name="Barry K."/>
            <person name="Bills G."/>
            <person name="Bluhm B."/>
            <person name="Cannon C."/>
            <person name="Castanera R."/>
            <person name="Culley D."/>
            <person name="Daum C."/>
            <person name="Ezra D."/>
            <person name="Gonzalez J."/>
            <person name="Henrissat B."/>
            <person name="Kuo A."/>
            <person name="Liang C."/>
            <person name="Lipzen A."/>
            <person name="Lutzoni F."/>
            <person name="Magnuson J."/>
            <person name="Mondo S."/>
            <person name="Nolan M."/>
            <person name="Ohm R."/>
            <person name="Pangilinan J."/>
            <person name="Park H.-J."/>
            <person name="Ramirez L."/>
            <person name="Alfaro M."/>
            <person name="Sun H."/>
            <person name="Tritt A."/>
            <person name="Yoshinaga Y."/>
            <person name="Zwiers L.-H."/>
            <person name="Turgeon B."/>
            <person name="Goodwin S."/>
            <person name="Spatafora J."/>
            <person name="Crous P."/>
            <person name="Grigoriev I."/>
        </authorList>
    </citation>
    <scope>NUCLEOTIDE SEQUENCE</scope>
    <source>
        <strain evidence="2">ATCC 36951</strain>
    </source>
</reference>
<proteinExistence type="predicted"/>
<accession>A0A6A6CIM4</accession>
<evidence type="ECO:0000256" key="1">
    <source>
        <dbReference type="SAM" id="MobiDB-lite"/>
    </source>
</evidence>
<name>A0A6A6CIM4_ZASCE</name>
<dbReference type="Proteomes" id="UP000799537">
    <property type="component" value="Unassembled WGS sequence"/>
</dbReference>
<dbReference type="EMBL" id="ML993595">
    <property type="protein sequence ID" value="KAF2166881.1"/>
    <property type="molecule type" value="Genomic_DNA"/>
</dbReference>
<dbReference type="RefSeq" id="XP_033667770.1">
    <property type="nucleotide sequence ID" value="XM_033812777.1"/>
</dbReference>
<dbReference type="GeneID" id="54566049"/>
<keyword evidence="3" id="KW-1185">Reference proteome</keyword>
<sequence>MVMETEGGRLSAGEAADRLQGWHGSYSKSRRHAANFTSPFTPSTSRNARHKTQSNDQMFAIDSVFGLNRARSFDKFLLTARESSKRCPDLDVNPTTMEKELRRRGEELLEGVRSCSESV</sequence>
<evidence type="ECO:0000313" key="2">
    <source>
        <dbReference type="EMBL" id="KAF2166881.1"/>
    </source>
</evidence>
<evidence type="ECO:0000313" key="3">
    <source>
        <dbReference type="Proteomes" id="UP000799537"/>
    </source>
</evidence>